<dbReference type="FunCoup" id="A0A448YPP9">
    <property type="interactions" value="726"/>
</dbReference>
<organism evidence="5 6">
    <name type="scientific">Brettanomyces naardenensis</name>
    <name type="common">Yeast</name>
    <dbReference type="NCBI Taxonomy" id="13370"/>
    <lineage>
        <taxon>Eukaryota</taxon>
        <taxon>Fungi</taxon>
        <taxon>Dikarya</taxon>
        <taxon>Ascomycota</taxon>
        <taxon>Saccharomycotina</taxon>
        <taxon>Pichiomycetes</taxon>
        <taxon>Pichiales</taxon>
        <taxon>Pichiaceae</taxon>
        <taxon>Brettanomyces</taxon>
    </lineage>
</organism>
<dbReference type="GO" id="GO:0005739">
    <property type="term" value="C:mitochondrion"/>
    <property type="evidence" value="ECO:0007669"/>
    <property type="project" value="TreeGrafter"/>
</dbReference>
<dbReference type="PANTHER" id="PTHR43176:SF3">
    <property type="entry name" value="3-HYDROXYISOBUTYRYL-COA HYDROLASE, MITOCHONDRIAL"/>
    <property type="match status" value="1"/>
</dbReference>
<proteinExistence type="predicted"/>
<reference evidence="5 6" key="1">
    <citation type="submission" date="2018-12" db="EMBL/GenBank/DDBJ databases">
        <authorList>
            <person name="Tiukova I."/>
            <person name="Dainat J."/>
        </authorList>
    </citation>
    <scope>NUCLEOTIDE SEQUENCE [LARGE SCALE GENOMIC DNA]</scope>
</reference>
<keyword evidence="3" id="KW-0378">Hydrolase</keyword>
<dbReference type="CDD" id="cd06558">
    <property type="entry name" value="crotonase-like"/>
    <property type="match status" value="1"/>
</dbReference>
<dbReference type="InterPro" id="IPR029045">
    <property type="entry name" value="ClpP/crotonase-like_dom_sf"/>
</dbReference>
<evidence type="ECO:0000256" key="1">
    <source>
        <dbReference type="ARBA" id="ARBA00001709"/>
    </source>
</evidence>
<evidence type="ECO:0000256" key="3">
    <source>
        <dbReference type="ARBA" id="ARBA00022801"/>
    </source>
</evidence>
<dbReference type="GO" id="GO:0006574">
    <property type="term" value="P:L-valine catabolic process"/>
    <property type="evidence" value="ECO:0007669"/>
    <property type="project" value="TreeGrafter"/>
</dbReference>
<dbReference type="EC" id="3.1.2.4" evidence="2"/>
<dbReference type="STRING" id="13370.A0A448YPP9"/>
<dbReference type="PANTHER" id="PTHR43176">
    <property type="entry name" value="3-HYDROXYISOBUTYRYL-COA HYDROLASE-RELATED"/>
    <property type="match status" value="1"/>
</dbReference>
<dbReference type="OrthoDB" id="1737613at2759"/>
<dbReference type="Gene3D" id="3.90.226.10">
    <property type="entry name" value="2-enoyl-CoA Hydratase, Chain A, domain 1"/>
    <property type="match status" value="1"/>
</dbReference>
<feature type="domain" description="Enoyl-CoA hydratase/isomerase" evidence="4">
    <location>
        <begin position="56"/>
        <end position="408"/>
    </location>
</feature>
<dbReference type="AlphaFoldDB" id="A0A448YPP9"/>
<gene>
    <name evidence="5" type="ORF">BRENAR_LOCUS3651</name>
</gene>
<keyword evidence="6" id="KW-1185">Reference proteome</keyword>
<evidence type="ECO:0000256" key="2">
    <source>
        <dbReference type="ARBA" id="ARBA00011915"/>
    </source>
</evidence>
<sequence>MLLSRRIVPASMRASSRLSLFLRQMATAELSGATAAGATTTSTSGKVSFQVNGTARIISLNRPSKLNALDTDMCSEMIPRLVEFNKSKSNNLIILKSLSPRAFCAGGDVVQCAKDNLAGHSEKATDFFDKEYNLDYLLAVYGKPIVSLVNGIAMGGGVGLSVHGPFRVVCETTRIAMPETRIGFFDDVGTSFWLPKLDGNLGFYLSLTGDDLRGFDTLLAGFGTHYVPSERFDDLTERLSYLELENLSAERRREIFSNPDEFYALVSEAIEEFTEDVPEDHVYKFTKEQLNTIEKSFNPKTHKSVEQIIDDLLLDGSDFALKTAKTLQSKSPISLKLNWELLVKGMNSTIHEALSRELKVAGKLMTAYKPNDFNIAISARLIEKIPDSEKIEYVINDLASVPASLIDNLSSLDVFNPDVLEGEVAEDKVKSLEKLKISQFEECPNLIQNYQKYPYEMGLPSEKEIGKYVKGEDDSNRQFSVTTKEAIKYFQRRYKNKNGVTFKVKQVLDRKTKGSEYGKEYLDWVA</sequence>
<name>A0A448YPP9_BRENA</name>
<evidence type="ECO:0000313" key="5">
    <source>
        <dbReference type="EMBL" id="VEU22920.1"/>
    </source>
</evidence>
<accession>A0A448YPP9</accession>
<dbReference type="InterPro" id="IPR045004">
    <property type="entry name" value="ECH_dom"/>
</dbReference>
<protein>
    <recommendedName>
        <fullName evidence="2">3-hydroxyisobutyryl-CoA hydrolase</fullName>
        <ecNumber evidence="2">3.1.2.4</ecNumber>
    </recommendedName>
</protein>
<evidence type="ECO:0000259" key="4">
    <source>
        <dbReference type="Pfam" id="PF16113"/>
    </source>
</evidence>
<dbReference type="Pfam" id="PF16113">
    <property type="entry name" value="ECH_2"/>
    <property type="match status" value="1"/>
</dbReference>
<dbReference type="GO" id="GO:0003860">
    <property type="term" value="F:3-hydroxyisobutyryl-CoA hydrolase activity"/>
    <property type="evidence" value="ECO:0007669"/>
    <property type="project" value="UniProtKB-EC"/>
</dbReference>
<dbReference type="SUPFAM" id="SSF52096">
    <property type="entry name" value="ClpP/crotonase"/>
    <property type="match status" value="1"/>
</dbReference>
<dbReference type="InterPro" id="IPR032259">
    <property type="entry name" value="HIBYL-CoA-H"/>
</dbReference>
<dbReference type="InParanoid" id="A0A448YPP9"/>
<comment type="catalytic activity">
    <reaction evidence="1">
        <text>3-hydroxy-2-methylpropanoyl-CoA + H2O = 3-hydroxy-2-methylpropanoate + CoA + H(+)</text>
        <dbReference type="Rhea" id="RHEA:20888"/>
        <dbReference type="ChEBI" id="CHEBI:11805"/>
        <dbReference type="ChEBI" id="CHEBI:15377"/>
        <dbReference type="ChEBI" id="CHEBI:15378"/>
        <dbReference type="ChEBI" id="CHEBI:57287"/>
        <dbReference type="ChEBI" id="CHEBI:57340"/>
        <dbReference type="EC" id="3.1.2.4"/>
    </reaction>
</comment>
<dbReference type="EMBL" id="CAACVR010000034">
    <property type="protein sequence ID" value="VEU22920.1"/>
    <property type="molecule type" value="Genomic_DNA"/>
</dbReference>
<evidence type="ECO:0000313" key="6">
    <source>
        <dbReference type="Proteomes" id="UP000290900"/>
    </source>
</evidence>
<dbReference type="Proteomes" id="UP000290900">
    <property type="component" value="Unassembled WGS sequence"/>
</dbReference>